<reference evidence="1" key="1">
    <citation type="journal article" date="2023" name="bioRxiv">
        <title>Improved chromosome-level genome assembly for marigold (Tagetes erecta).</title>
        <authorList>
            <person name="Jiang F."/>
            <person name="Yuan L."/>
            <person name="Wang S."/>
            <person name="Wang H."/>
            <person name="Xu D."/>
            <person name="Wang A."/>
            <person name="Fan W."/>
        </authorList>
    </citation>
    <scope>NUCLEOTIDE SEQUENCE</scope>
    <source>
        <strain evidence="1">WSJ</strain>
        <tissue evidence="1">Leaf</tissue>
    </source>
</reference>
<gene>
    <name evidence="1" type="ORF">QVD17_24309</name>
</gene>
<evidence type="ECO:0000313" key="1">
    <source>
        <dbReference type="EMBL" id="KAK1421735.1"/>
    </source>
</evidence>
<keyword evidence="2" id="KW-1185">Reference proteome</keyword>
<accession>A0AAD8KLF2</accession>
<comment type="caution">
    <text evidence="1">The sequence shown here is derived from an EMBL/GenBank/DDBJ whole genome shotgun (WGS) entry which is preliminary data.</text>
</comment>
<sequence length="121" mass="13252">MATPTRTSKVTFQIQDDIGNDPTGIARKVVNIDGIPLLPRRGMFINDSNVEAKAEVGNKLEVSKSDSESLDNKMVNATYAASLQSGILESLDREKGVDVVLTRESVKTVHDKLAFTLYDKL</sequence>
<dbReference type="EMBL" id="JAUHHV010000006">
    <property type="protein sequence ID" value="KAK1421735.1"/>
    <property type="molecule type" value="Genomic_DNA"/>
</dbReference>
<dbReference type="AlphaFoldDB" id="A0AAD8KLF2"/>
<protein>
    <submittedName>
        <fullName evidence="1">Uncharacterized protein</fullName>
    </submittedName>
</protein>
<dbReference type="Proteomes" id="UP001229421">
    <property type="component" value="Unassembled WGS sequence"/>
</dbReference>
<organism evidence="1 2">
    <name type="scientific">Tagetes erecta</name>
    <name type="common">African marigold</name>
    <dbReference type="NCBI Taxonomy" id="13708"/>
    <lineage>
        <taxon>Eukaryota</taxon>
        <taxon>Viridiplantae</taxon>
        <taxon>Streptophyta</taxon>
        <taxon>Embryophyta</taxon>
        <taxon>Tracheophyta</taxon>
        <taxon>Spermatophyta</taxon>
        <taxon>Magnoliopsida</taxon>
        <taxon>eudicotyledons</taxon>
        <taxon>Gunneridae</taxon>
        <taxon>Pentapetalae</taxon>
        <taxon>asterids</taxon>
        <taxon>campanulids</taxon>
        <taxon>Asterales</taxon>
        <taxon>Asteraceae</taxon>
        <taxon>Asteroideae</taxon>
        <taxon>Heliantheae alliance</taxon>
        <taxon>Tageteae</taxon>
        <taxon>Tagetes</taxon>
    </lineage>
</organism>
<name>A0AAD8KLF2_TARER</name>
<proteinExistence type="predicted"/>
<evidence type="ECO:0000313" key="2">
    <source>
        <dbReference type="Proteomes" id="UP001229421"/>
    </source>
</evidence>